<feature type="transmembrane region" description="Helical" evidence="7">
    <location>
        <begin position="177"/>
        <end position="195"/>
    </location>
</feature>
<evidence type="ECO:0000256" key="1">
    <source>
        <dbReference type="ARBA" id="ARBA00007150"/>
    </source>
</evidence>
<keyword evidence="6 7" id="KW-0472">Membrane</keyword>
<comment type="caution">
    <text evidence="8">The sequence shown here is derived from an EMBL/GenBank/DDBJ whole genome shotgun (WGS) entry which is preliminary data.</text>
</comment>
<evidence type="ECO:0000256" key="2">
    <source>
        <dbReference type="ARBA" id="ARBA00022475"/>
    </source>
</evidence>
<dbReference type="Proteomes" id="UP000321800">
    <property type="component" value="Unassembled WGS sequence"/>
</dbReference>
<dbReference type="UniPathway" id="UPA00664"/>
<protein>
    <recommendedName>
        <fullName evidence="7">Phosphatidylglycerol--prolipoprotein diacylglyceryl transferase</fullName>
        <ecNumber evidence="7">2.5.1.145</ecNumber>
    </recommendedName>
</protein>
<dbReference type="Pfam" id="PF01790">
    <property type="entry name" value="LGT"/>
    <property type="match status" value="1"/>
</dbReference>
<keyword evidence="3 7" id="KW-0808">Transferase</keyword>
<reference evidence="8 9" key="1">
    <citation type="submission" date="2019-07" db="EMBL/GenBank/DDBJ databases">
        <title>Whole genome shotgun sequence of Acetobacter tropicalis NBRC 16470.</title>
        <authorList>
            <person name="Hosoyama A."/>
            <person name="Uohara A."/>
            <person name="Ohji S."/>
            <person name="Ichikawa N."/>
        </authorList>
    </citation>
    <scope>NUCLEOTIDE SEQUENCE [LARGE SCALE GENOMIC DNA]</scope>
    <source>
        <strain evidence="8 9">NBRC 16470</strain>
    </source>
</reference>
<dbReference type="AlphaFoldDB" id="A0A511FSN6"/>
<feature type="binding site" evidence="7">
    <location>
        <position position="140"/>
    </location>
    <ligand>
        <name>a 1,2-diacyl-sn-glycero-3-phospho-(1'-sn-glycerol)</name>
        <dbReference type="ChEBI" id="CHEBI:64716"/>
    </ligand>
</feature>
<evidence type="ECO:0000256" key="5">
    <source>
        <dbReference type="ARBA" id="ARBA00022989"/>
    </source>
</evidence>
<dbReference type="EC" id="2.5.1.145" evidence="7"/>
<dbReference type="RefSeq" id="WP_082784168.1">
    <property type="nucleotide sequence ID" value="NZ_BJVR01000127.1"/>
</dbReference>
<sequence length="275" mass="31160">MLIPYPNINPVFFSILGIPIRWYGISYIAGILFSLEFSKKIMKTNPFIMSEEKVDELYIYGFWGVLLGGRIGYILFYDLYNYTNNPIGIIKIWHGGMSSHCGFIGVTIAICYFSIKNNFKILSISDRILVSVPVGLGLGRLANFVNQELIGRIASEDALFKIIYPNYGLPARYPSELFEAFGEGLFLFIIMFSIFKFHYIRIRRGVLTGVFLFAYGLVRVICENFRQPDSQVGFLYDGITMGQILSVPLCLTGLTIIAISTIKHNQSTLKVMDKL</sequence>
<evidence type="ECO:0000256" key="7">
    <source>
        <dbReference type="HAMAP-Rule" id="MF_01147"/>
    </source>
</evidence>
<comment type="subcellular location">
    <subcellularLocation>
        <location evidence="7">Cell membrane</location>
        <topology evidence="7">Multi-pass membrane protein</topology>
    </subcellularLocation>
</comment>
<feature type="transmembrane region" description="Helical" evidence="7">
    <location>
        <begin position="127"/>
        <end position="145"/>
    </location>
</feature>
<dbReference type="NCBIfam" id="TIGR00544">
    <property type="entry name" value="lgt"/>
    <property type="match status" value="1"/>
</dbReference>
<feature type="transmembrane region" description="Helical" evidence="7">
    <location>
        <begin position="57"/>
        <end position="77"/>
    </location>
</feature>
<comment type="similarity">
    <text evidence="1 7">Belongs to the Lgt family.</text>
</comment>
<feature type="transmembrane region" description="Helical" evidence="7">
    <location>
        <begin position="202"/>
        <end position="221"/>
    </location>
</feature>
<gene>
    <name evidence="7 8" type="primary">lgt</name>
    <name evidence="8" type="ORF">ATR01nite_30320</name>
</gene>
<evidence type="ECO:0000256" key="4">
    <source>
        <dbReference type="ARBA" id="ARBA00022692"/>
    </source>
</evidence>
<dbReference type="PROSITE" id="PS01311">
    <property type="entry name" value="LGT"/>
    <property type="match status" value="1"/>
</dbReference>
<evidence type="ECO:0000313" key="9">
    <source>
        <dbReference type="Proteomes" id="UP000321800"/>
    </source>
</evidence>
<dbReference type="GO" id="GO:0005886">
    <property type="term" value="C:plasma membrane"/>
    <property type="evidence" value="ECO:0007669"/>
    <property type="project" value="UniProtKB-SubCell"/>
</dbReference>
<evidence type="ECO:0000256" key="3">
    <source>
        <dbReference type="ARBA" id="ARBA00022679"/>
    </source>
</evidence>
<dbReference type="HAMAP" id="MF_01147">
    <property type="entry name" value="Lgt"/>
    <property type="match status" value="1"/>
</dbReference>
<dbReference type="InterPro" id="IPR001640">
    <property type="entry name" value="Lgt"/>
</dbReference>
<evidence type="ECO:0000256" key="6">
    <source>
        <dbReference type="ARBA" id="ARBA00023136"/>
    </source>
</evidence>
<keyword evidence="8" id="KW-0449">Lipoprotein</keyword>
<comment type="function">
    <text evidence="7">Catalyzes the transfer of the diacylglyceryl group from phosphatidylglycerol to the sulfhydryl group of the N-terminal cysteine of a prolipoprotein, the first step in the formation of mature lipoproteins.</text>
</comment>
<comment type="pathway">
    <text evidence="7">Protein modification; lipoprotein biosynthesis (diacylglyceryl transfer).</text>
</comment>
<comment type="catalytic activity">
    <reaction evidence="7">
        <text>L-cysteinyl-[prolipoprotein] + a 1,2-diacyl-sn-glycero-3-phospho-(1'-sn-glycerol) = an S-1,2-diacyl-sn-glyceryl-L-cysteinyl-[prolipoprotein] + sn-glycerol 1-phosphate + H(+)</text>
        <dbReference type="Rhea" id="RHEA:56712"/>
        <dbReference type="Rhea" id="RHEA-COMP:14679"/>
        <dbReference type="Rhea" id="RHEA-COMP:14680"/>
        <dbReference type="ChEBI" id="CHEBI:15378"/>
        <dbReference type="ChEBI" id="CHEBI:29950"/>
        <dbReference type="ChEBI" id="CHEBI:57685"/>
        <dbReference type="ChEBI" id="CHEBI:64716"/>
        <dbReference type="ChEBI" id="CHEBI:140658"/>
        <dbReference type="EC" id="2.5.1.145"/>
    </reaction>
</comment>
<dbReference type="PANTHER" id="PTHR30589">
    <property type="entry name" value="PROLIPOPROTEIN DIACYLGLYCERYL TRANSFERASE"/>
    <property type="match status" value="1"/>
</dbReference>
<keyword evidence="4 7" id="KW-0812">Transmembrane</keyword>
<feature type="transmembrane region" description="Helical" evidence="7">
    <location>
        <begin position="241"/>
        <end position="262"/>
    </location>
</feature>
<name>A0A511FSN6_9PROT</name>
<organism evidence="8 9">
    <name type="scientific">Acetobacter tropicalis</name>
    <dbReference type="NCBI Taxonomy" id="104102"/>
    <lineage>
        <taxon>Bacteria</taxon>
        <taxon>Pseudomonadati</taxon>
        <taxon>Pseudomonadota</taxon>
        <taxon>Alphaproteobacteria</taxon>
        <taxon>Acetobacterales</taxon>
        <taxon>Acetobacteraceae</taxon>
        <taxon>Acetobacter</taxon>
    </lineage>
</organism>
<keyword evidence="2 7" id="KW-1003">Cell membrane</keyword>
<dbReference type="GO" id="GO:0008961">
    <property type="term" value="F:phosphatidylglycerol-prolipoprotein diacylglyceryl transferase activity"/>
    <property type="evidence" value="ECO:0007669"/>
    <property type="project" value="UniProtKB-UniRule"/>
</dbReference>
<feature type="transmembrane region" description="Helical" evidence="7">
    <location>
        <begin position="97"/>
        <end position="115"/>
    </location>
</feature>
<evidence type="ECO:0000313" key="8">
    <source>
        <dbReference type="EMBL" id="GEL51957.1"/>
    </source>
</evidence>
<dbReference type="PANTHER" id="PTHR30589:SF0">
    <property type="entry name" value="PHOSPHATIDYLGLYCEROL--PROLIPOPROTEIN DIACYLGLYCERYL TRANSFERASE"/>
    <property type="match status" value="1"/>
</dbReference>
<keyword evidence="5 7" id="KW-1133">Transmembrane helix</keyword>
<dbReference type="GO" id="GO:0042158">
    <property type="term" value="P:lipoprotein biosynthetic process"/>
    <property type="evidence" value="ECO:0007669"/>
    <property type="project" value="UniProtKB-UniRule"/>
</dbReference>
<feature type="transmembrane region" description="Helical" evidence="7">
    <location>
        <begin position="20"/>
        <end position="37"/>
    </location>
</feature>
<accession>A0A511FSN6</accession>
<proteinExistence type="inferred from homology"/>
<dbReference type="EMBL" id="BJVR01000127">
    <property type="protein sequence ID" value="GEL51957.1"/>
    <property type="molecule type" value="Genomic_DNA"/>
</dbReference>